<dbReference type="SUPFAM" id="SSF52540">
    <property type="entry name" value="P-loop containing nucleoside triphosphate hydrolases"/>
    <property type="match status" value="1"/>
</dbReference>
<keyword evidence="13" id="KW-1185">Reference proteome</keyword>
<dbReference type="PROSITE" id="PS00211">
    <property type="entry name" value="ABC_TRANSPORTER_1"/>
    <property type="match status" value="1"/>
</dbReference>
<dbReference type="GO" id="GO:0005524">
    <property type="term" value="F:ATP binding"/>
    <property type="evidence" value="ECO:0007669"/>
    <property type="project" value="UniProtKB-KW"/>
</dbReference>
<dbReference type="FunFam" id="3.40.50.300:FF:000221">
    <property type="entry name" value="Multidrug ABC transporter ATP-binding protein"/>
    <property type="match status" value="1"/>
</dbReference>
<dbReference type="Gene3D" id="1.20.1560.10">
    <property type="entry name" value="ABC transporter type 1, transmembrane domain"/>
    <property type="match status" value="1"/>
</dbReference>
<dbReference type="PANTHER" id="PTHR24221">
    <property type="entry name" value="ATP-BINDING CASSETTE SUB-FAMILY B"/>
    <property type="match status" value="1"/>
</dbReference>
<name>A0A6N7USC0_9FIRM</name>
<dbReference type="PROSITE" id="PS50929">
    <property type="entry name" value="ABC_TM1F"/>
    <property type="match status" value="1"/>
</dbReference>
<keyword evidence="8 9" id="KW-0472">Membrane</keyword>
<dbReference type="Pfam" id="PF00664">
    <property type="entry name" value="ABC_membrane"/>
    <property type="match status" value="1"/>
</dbReference>
<comment type="subcellular location">
    <subcellularLocation>
        <location evidence="1">Cell membrane</location>
        <topology evidence="1">Multi-pass membrane protein</topology>
    </subcellularLocation>
</comment>
<protein>
    <submittedName>
        <fullName evidence="12">ABC transporter ATP-binding protein</fullName>
    </submittedName>
</protein>
<feature type="transmembrane region" description="Helical" evidence="9">
    <location>
        <begin position="17"/>
        <end position="38"/>
    </location>
</feature>
<gene>
    <name evidence="12" type="ORF">FYJ34_05925</name>
</gene>
<keyword evidence="2" id="KW-0813">Transport</keyword>
<evidence type="ECO:0000256" key="6">
    <source>
        <dbReference type="ARBA" id="ARBA00022840"/>
    </source>
</evidence>
<dbReference type="GO" id="GO:0140359">
    <property type="term" value="F:ABC-type transporter activity"/>
    <property type="evidence" value="ECO:0007669"/>
    <property type="project" value="InterPro"/>
</dbReference>
<accession>A0A6N7USC0</accession>
<keyword evidence="4 9" id="KW-0812">Transmembrane</keyword>
<dbReference type="InterPro" id="IPR027417">
    <property type="entry name" value="P-loop_NTPase"/>
</dbReference>
<dbReference type="InterPro" id="IPR011527">
    <property type="entry name" value="ABC1_TM_dom"/>
</dbReference>
<proteinExistence type="predicted"/>
<feature type="domain" description="ABC transmembrane type-1" evidence="11">
    <location>
        <begin position="20"/>
        <end position="304"/>
    </location>
</feature>
<feature type="transmembrane region" description="Helical" evidence="9">
    <location>
        <begin position="59"/>
        <end position="85"/>
    </location>
</feature>
<dbReference type="GO" id="GO:0034040">
    <property type="term" value="F:ATPase-coupled lipid transmembrane transporter activity"/>
    <property type="evidence" value="ECO:0007669"/>
    <property type="project" value="TreeGrafter"/>
</dbReference>
<evidence type="ECO:0000256" key="5">
    <source>
        <dbReference type="ARBA" id="ARBA00022741"/>
    </source>
</evidence>
<dbReference type="InterPro" id="IPR003593">
    <property type="entry name" value="AAA+_ATPase"/>
</dbReference>
<feature type="transmembrane region" description="Helical" evidence="9">
    <location>
        <begin position="276"/>
        <end position="297"/>
    </location>
</feature>
<organism evidence="12 13">
    <name type="scientific">Suipraeoptans intestinalis</name>
    <dbReference type="NCBI Taxonomy" id="2606628"/>
    <lineage>
        <taxon>Bacteria</taxon>
        <taxon>Bacillati</taxon>
        <taxon>Bacillota</taxon>
        <taxon>Clostridia</taxon>
        <taxon>Lachnospirales</taxon>
        <taxon>Lachnospiraceae</taxon>
        <taxon>Suipraeoptans</taxon>
    </lineage>
</organism>
<dbReference type="SMART" id="SM00382">
    <property type="entry name" value="AAA"/>
    <property type="match status" value="1"/>
</dbReference>
<feature type="transmembrane region" description="Helical" evidence="9">
    <location>
        <begin position="243"/>
        <end position="264"/>
    </location>
</feature>
<dbReference type="AlphaFoldDB" id="A0A6N7USC0"/>
<dbReference type="PANTHER" id="PTHR24221:SF397">
    <property type="entry name" value="ABC TRANSPORTER, ATP-BINDING TRANSMEMBRANE PROTEIN"/>
    <property type="match status" value="1"/>
</dbReference>
<evidence type="ECO:0000313" key="12">
    <source>
        <dbReference type="EMBL" id="MSR93813.1"/>
    </source>
</evidence>
<comment type="caution">
    <text evidence="12">The sequence shown here is derived from an EMBL/GenBank/DDBJ whole genome shotgun (WGS) entry which is preliminary data.</text>
</comment>
<dbReference type="InterPro" id="IPR039421">
    <property type="entry name" value="Type_1_exporter"/>
</dbReference>
<evidence type="ECO:0000259" key="11">
    <source>
        <dbReference type="PROSITE" id="PS50929"/>
    </source>
</evidence>
<dbReference type="InterPro" id="IPR017871">
    <property type="entry name" value="ABC_transporter-like_CS"/>
</dbReference>
<dbReference type="SUPFAM" id="SSF90123">
    <property type="entry name" value="ABC transporter transmembrane region"/>
    <property type="match status" value="1"/>
</dbReference>
<dbReference type="GO" id="GO:0016887">
    <property type="term" value="F:ATP hydrolysis activity"/>
    <property type="evidence" value="ECO:0007669"/>
    <property type="project" value="InterPro"/>
</dbReference>
<dbReference type="InterPro" id="IPR036640">
    <property type="entry name" value="ABC1_TM_sf"/>
</dbReference>
<dbReference type="Pfam" id="PF00005">
    <property type="entry name" value="ABC_tran"/>
    <property type="match status" value="1"/>
</dbReference>
<dbReference type="RefSeq" id="WP_154477032.1">
    <property type="nucleotide sequence ID" value="NZ_VULY01000018.1"/>
</dbReference>
<keyword evidence="3" id="KW-1003">Cell membrane</keyword>
<feature type="domain" description="ABC transporter" evidence="10">
    <location>
        <begin position="337"/>
        <end position="570"/>
    </location>
</feature>
<evidence type="ECO:0000259" key="10">
    <source>
        <dbReference type="PROSITE" id="PS50893"/>
    </source>
</evidence>
<evidence type="ECO:0000313" key="13">
    <source>
        <dbReference type="Proteomes" id="UP000434409"/>
    </source>
</evidence>
<dbReference type="EMBL" id="VULY01000018">
    <property type="protein sequence ID" value="MSR93813.1"/>
    <property type="molecule type" value="Genomic_DNA"/>
</dbReference>
<evidence type="ECO:0000256" key="9">
    <source>
        <dbReference type="SAM" id="Phobius"/>
    </source>
</evidence>
<evidence type="ECO:0000256" key="3">
    <source>
        <dbReference type="ARBA" id="ARBA00022475"/>
    </source>
</evidence>
<evidence type="ECO:0000256" key="1">
    <source>
        <dbReference type="ARBA" id="ARBA00004651"/>
    </source>
</evidence>
<dbReference type="Gene3D" id="3.40.50.300">
    <property type="entry name" value="P-loop containing nucleotide triphosphate hydrolases"/>
    <property type="match status" value="1"/>
</dbReference>
<evidence type="ECO:0000256" key="2">
    <source>
        <dbReference type="ARBA" id="ARBA00022448"/>
    </source>
</evidence>
<dbReference type="Proteomes" id="UP000434409">
    <property type="component" value="Unassembled WGS sequence"/>
</dbReference>
<keyword evidence="6 12" id="KW-0067">ATP-binding</keyword>
<sequence>MFRVYKKLISYAPEKKYLLFLTVLFSAGAALLQIYAFYNLYGFLNRLILEGNQEGATQSALWIAGLMFGGGILYFLSLSAAHLFAFRLETNLRKFGIDGLTNASFRFFDKTSSGKTRKLLDDNAAQTHMAVAHLIPDNTGAMLMPVLLLLLGFAVSIRVGGTLLALTALSLLLMSRMMGEKKFMKIYQESLEKLSSETVEYIRGMQVVKIFGVDVKSFKALHGAIREYARYALNYSMSCKIPYVLFQELFFGLVALLIPLLLWFTDIGGNPKGTVTELIMVFFLSGVLFTFIMKVMYLSMYMFQAQDAVGKLETLYEQMQEDCLEFGKETRFPNFDIEFEHVSFGYGDKLVLEDVSFRLEEGKSYALLGASGSGKSTIAKLISGFYKIQSGAVKIGGIPLTEYAKEAVIQNIAFVFQDVKLFQTTLFENVALANKKATKKEVLEAMHLAGCDSILEKFKDREKTVIGSKGVYLSGGEKQRIAIARAILKDAKIVIFDEASAGIDPDNEHELQKAFANLMKGKTVIMIAHRLTSIRNVDEILVMQDGKIIERGTDEALMKEDTVYRHFQKIYAEANDWRVTDEKVV</sequence>
<evidence type="ECO:0000256" key="7">
    <source>
        <dbReference type="ARBA" id="ARBA00022989"/>
    </source>
</evidence>
<dbReference type="PROSITE" id="PS50893">
    <property type="entry name" value="ABC_TRANSPORTER_2"/>
    <property type="match status" value="1"/>
</dbReference>
<dbReference type="InterPro" id="IPR003439">
    <property type="entry name" value="ABC_transporter-like_ATP-bd"/>
</dbReference>
<keyword evidence="7 9" id="KW-1133">Transmembrane helix</keyword>
<feature type="transmembrane region" description="Helical" evidence="9">
    <location>
        <begin position="146"/>
        <end position="174"/>
    </location>
</feature>
<dbReference type="GO" id="GO:0005886">
    <property type="term" value="C:plasma membrane"/>
    <property type="evidence" value="ECO:0007669"/>
    <property type="project" value="UniProtKB-SubCell"/>
</dbReference>
<keyword evidence="5" id="KW-0547">Nucleotide-binding</keyword>
<reference evidence="12 13" key="1">
    <citation type="submission" date="2019-08" db="EMBL/GenBank/DDBJ databases">
        <title>In-depth cultivation of the pig gut microbiome towards novel bacterial diversity and tailored functional studies.</title>
        <authorList>
            <person name="Wylensek D."/>
            <person name="Hitch T.C.A."/>
            <person name="Clavel T."/>
        </authorList>
    </citation>
    <scope>NUCLEOTIDE SEQUENCE [LARGE SCALE GENOMIC DNA]</scope>
    <source>
        <strain evidence="12 13">68-1-5</strain>
    </source>
</reference>
<evidence type="ECO:0000256" key="4">
    <source>
        <dbReference type="ARBA" id="ARBA00022692"/>
    </source>
</evidence>
<evidence type="ECO:0000256" key="8">
    <source>
        <dbReference type="ARBA" id="ARBA00023136"/>
    </source>
</evidence>